<accession>A0A8H7NMH7</accession>
<dbReference type="PANTHER" id="PTHR36978">
    <property type="entry name" value="P-LOOP CONTAINING NUCLEOTIDE TRIPHOSPHATE HYDROLASE"/>
    <property type="match status" value="1"/>
</dbReference>
<sequence length="281" mass="31108">MLPAQQQEAVASHVVLAAQAGPDRAPAQERDEGPVPGPPRTGSTSIAEALTILGYQNVHHCSKAAKDDWRVLNRAADATFDCLPGYTGVPFTREEWDELYGPCEATTDAASMFGPQLIAAYPEAKVLLVERNYERWHRSVFGSLFPLVWNPVVNFSVGTLEPLIGSDAGKATRKMILGLFGARTPDEARRNARETYLSHPRRIRELVPPAQLLEYRLGDGWEPLCEFLGKEVPDVEFPWLNEADMLKRIAWDIVRQNFYQAAWKVLPWVVGVGAVGGGCGR</sequence>
<comment type="caution">
    <text evidence="2">The sequence shown here is derived from an EMBL/GenBank/DDBJ whole genome shotgun (WGS) entry which is preliminary data.</text>
</comment>
<feature type="region of interest" description="Disordered" evidence="1">
    <location>
        <begin position="22"/>
        <end position="43"/>
    </location>
</feature>
<protein>
    <recommendedName>
        <fullName evidence="4">NAD dependent epimerase/dehydratase</fullName>
    </recommendedName>
</protein>
<dbReference type="AlphaFoldDB" id="A0A8H7NMH7"/>
<evidence type="ECO:0000256" key="1">
    <source>
        <dbReference type="SAM" id="MobiDB-lite"/>
    </source>
</evidence>
<name>A0A8H7NMH7_BIOOC</name>
<reference evidence="2" key="1">
    <citation type="submission" date="2020-10" db="EMBL/GenBank/DDBJ databases">
        <title>High-Quality Genome Resource of Clonostachys rosea strain S41 by Oxford Nanopore Long-Read Sequencing.</title>
        <authorList>
            <person name="Wang H."/>
        </authorList>
    </citation>
    <scope>NUCLEOTIDE SEQUENCE</scope>
    <source>
        <strain evidence="2">S41</strain>
    </source>
</reference>
<evidence type="ECO:0000313" key="3">
    <source>
        <dbReference type="Proteomes" id="UP000616885"/>
    </source>
</evidence>
<dbReference type="Proteomes" id="UP000616885">
    <property type="component" value="Unassembled WGS sequence"/>
</dbReference>
<dbReference type="InterPro" id="IPR027417">
    <property type="entry name" value="P-loop_NTPase"/>
</dbReference>
<evidence type="ECO:0008006" key="4">
    <source>
        <dbReference type="Google" id="ProtNLM"/>
    </source>
</evidence>
<organism evidence="2 3">
    <name type="scientific">Bionectria ochroleuca</name>
    <name type="common">Gliocladium roseum</name>
    <dbReference type="NCBI Taxonomy" id="29856"/>
    <lineage>
        <taxon>Eukaryota</taxon>
        <taxon>Fungi</taxon>
        <taxon>Dikarya</taxon>
        <taxon>Ascomycota</taxon>
        <taxon>Pezizomycotina</taxon>
        <taxon>Sordariomycetes</taxon>
        <taxon>Hypocreomycetidae</taxon>
        <taxon>Hypocreales</taxon>
        <taxon>Bionectriaceae</taxon>
        <taxon>Clonostachys</taxon>
    </lineage>
</organism>
<dbReference type="EMBL" id="JADCTT010000001">
    <property type="protein sequence ID" value="KAF9758849.1"/>
    <property type="molecule type" value="Genomic_DNA"/>
</dbReference>
<dbReference type="PANTHER" id="PTHR36978:SF4">
    <property type="entry name" value="P-LOOP CONTAINING NUCLEOSIDE TRIPHOSPHATE HYDROLASE PROTEIN"/>
    <property type="match status" value="1"/>
</dbReference>
<proteinExistence type="predicted"/>
<gene>
    <name evidence="2" type="ORF">IM811_000543</name>
</gene>
<dbReference type="Gene3D" id="3.40.50.300">
    <property type="entry name" value="P-loop containing nucleotide triphosphate hydrolases"/>
    <property type="match status" value="1"/>
</dbReference>
<dbReference type="Pfam" id="PF17784">
    <property type="entry name" value="Sulfotransfer_4"/>
    <property type="match status" value="1"/>
</dbReference>
<evidence type="ECO:0000313" key="2">
    <source>
        <dbReference type="EMBL" id="KAF9758849.1"/>
    </source>
</evidence>
<dbReference type="InterPro" id="IPR040632">
    <property type="entry name" value="Sulfotransfer_4"/>
</dbReference>
<dbReference type="SUPFAM" id="SSF52540">
    <property type="entry name" value="P-loop containing nucleoside triphosphate hydrolases"/>
    <property type="match status" value="1"/>
</dbReference>